<feature type="region of interest" description="Disordered" evidence="1">
    <location>
        <begin position="286"/>
        <end position="360"/>
    </location>
</feature>
<feature type="chain" id="PRO_5043669263" evidence="3">
    <location>
        <begin position="20"/>
        <end position="468"/>
    </location>
</feature>
<feature type="compositionally biased region" description="Polar residues" evidence="1">
    <location>
        <begin position="347"/>
        <end position="360"/>
    </location>
</feature>
<dbReference type="InterPro" id="IPR036179">
    <property type="entry name" value="Ig-like_dom_sf"/>
</dbReference>
<organism evidence="4">
    <name type="scientific">Cyprideis torosa</name>
    <dbReference type="NCBI Taxonomy" id="163714"/>
    <lineage>
        <taxon>Eukaryota</taxon>
        <taxon>Metazoa</taxon>
        <taxon>Ecdysozoa</taxon>
        <taxon>Arthropoda</taxon>
        <taxon>Crustacea</taxon>
        <taxon>Oligostraca</taxon>
        <taxon>Ostracoda</taxon>
        <taxon>Podocopa</taxon>
        <taxon>Podocopida</taxon>
        <taxon>Cytherocopina</taxon>
        <taxon>Cytheroidea</taxon>
        <taxon>Cytherideidae</taxon>
        <taxon>Cyprideis</taxon>
    </lineage>
</organism>
<feature type="compositionally biased region" description="Pro residues" evidence="1">
    <location>
        <begin position="431"/>
        <end position="447"/>
    </location>
</feature>
<gene>
    <name evidence="4" type="ORF">CTOB1V02_LOCUS4084</name>
</gene>
<dbReference type="Gene3D" id="2.60.40.10">
    <property type="entry name" value="Immunoglobulins"/>
    <property type="match status" value="1"/>
</dbReference>
<dbReference type="EMBL" id="OB660762">
    <property type="protein sequence ID" value="CAD7226160.1"/>
    <property type="molecule type" value="Genomic_DNA"/>
</dbReference>
<keyword evidence="2" id="KW-1133">Transmembrane helix</keyword>
<proteinExistence type="predicted"/>
<protein>
    <submittedName>
        <fullName evidence="4">Uncharacterized protein</fullName>
    </submittedName>
</protein>
<keyword evidence="2" id="KW-0812">Transmembrane</keyword>
<evidence type="ECO:0000256" key="3">
    <source>
        <dbReference type="SAM" id="SignalP"/>
    </source>
</evidence>
<dbReference type="SUPFAM" id="SSF48726">
    <property type="entry name" value="Immunoglobulin"/>
    <property type="match status" value="2"/>
</dbReference>
<sequence>MFDGKFFPPLLLLASLVAPQDVPEQAPLSFTCEPSQTHASLQEGQNASVTLCCKVNDTASLCSWYWSNGEFEEPRSAAEFLPRGGGTDCSLMLFNLAPEDSQKRWVCEVYDKAGIYSVESDFGSVTFDEENVIPRFLREPEDKVVQYGSAVVLPCKTSTPALTCEWVAPYDAIFKPSKDDNFYSLVGNLSLGDCSLNITFFQSQDQGPWNCVVKSFGRDITSHAGILALSPEYLAAHEVEEKPALFSNGVGLYEGLAIGAVAGGFLISALLFIVIPMCRESRSSEAKKLTMAMESEGSQMPKSRKRKKSKRDSSIVPPIISPPMSVKSSTESNGTLSSSLSLQQETPVRQSLGRTTRHQTTGATDALLSLSGRALNLSGTSLDLQAFRMLPTHSKLDNFSNHLQNSSSPPFGSSLTRASSKQKSSRTIRPVVPPPPPPKYASPPPPDAELKRQKPIPPPKPRAFQISA</sequence>
<dbReference type="AlphaFoldDB" id="A0A7R8W718"/>
<feature type="compositionally biased region" description="Polar residues" evidence="1">
    <location>
        <begin position="398"/>
        <end position="427"/>
    </location>
</feature>
<evidence type="ECO:0000313" key="4">
    <source>
        <dbReference type="EMBL" id="CAD7226160.1"/>
    </source>
</evidence>
<feature type="compositionally biased region" description="Low complexity" evidence="1">
    <location>
        <begin position="314"/>
        <end position="346"/>
    </location>
</feature>
<name>A0A7R8W718_9CRUS</name>
<keyword evidence="2" id="KW-0472">Membrane</keyword>
<dbReference type="PROSITE" id="PS50835">
    <property type="entry name" value="IG_LIKE"/>
    <property type="match status" value="2"/>
</dbReference>
<feature type="signal peptide" evidence="3">
    <location>
        <begin position="1"/>
        <end position="19"/>
    </location>
</feature>
<feature type="region of interest" description="Disordered" evidence="1">
    <location>
        <begin position="398"/>
        <end position="468"/>
    </location>
</feature>
<dbReference type="InterPro" id="IPR013783">
    <property type="entry name" value="Ig-like_fold"/>
</dbReference>
<dbReference type="OrthoDB" id="25840at2759"/>
<feature type="transmembrane region" description="Helical" evidence="2">
    <location>
        <begin position="256"/>
        <end position="278"/>
    </location>
</feature>
<dbReference type="InterPro" id="IPR007110">
    <property type="entry name" value="Ig-like_dom"/>
</dbReference>
<reference evidence="4" key="1">
    <citation type="submission" date="2020-11" db="EMBL/GenBank/DDBJ databases">
        <authorList>
            <person name="Tran Van P."/>
        </authorList>
    </citation>
    <scope>NUCLEOTIDE SEQUENCE</scope>
</reference>
<accession>A0A7R8W718</accession>
<evidence type="ECO:0000256" key="2">
    <source>
        <dbReference type="SAM" id="Phobius"/>
    </source>
</evidence>
<keyword evidence="3" id="KW-0732">Signal</keyword>
<evidence type="ECO:0000256" key="1">
    <source>
        <dbReference type="SAM" id="MobiDB-lite"/>
    </source>
</evidence>